<feature type="domain" description="Fumarylacetoacetase-like C-terminal" evidence="3">
    <location>
        <begin position="113"/>
        <end position="318"/>
    </location>
</feature>
<dbReference type="AlphaFoldDB" id="A0A9P0B7X0"/>
<dbReference type="SUPFAM" id="SSF56529">
    <property type="entry name" value="FAH"/>
    <property type="match status" value="1"/>
</dbReference>
<dbReference type="GO" id="GO:0006107">
    <property type="term" value="P:oxaloacetate metabolic process"/>
    <property type="evidence" value="ECO:0007669"/>
    <property type="project" value="UniProtKB-ARBA"/>
</dbReference>
<dbReference type="Gene3D" id="3.90.850.10">
    <property type="entry name" value="Fumarylacetoacetase-like, C-terminal domain"/>
    <property type="match status" value="1"/>
</dbReference>
<protein>
    <recommendedName>
        <fullName evidence="3">Fumarylacetoacetase-like C-terminal domain-containing protein</fullName>
    </recommendedName>
</protein>
<dbReference type="OrthoDB" id="411064at2759"/>
<evidence type="ECO:0000313" key="4">
    <source>
        <dbReference type="EMBL" id="CAH0556119.1"/>
    </source>
</evidence>
<dbReference type="GO" id="GO:0046872">
    <property type="term" value="F:metal ion binding"/>
    <property type="evidence" value="ECO:0007669"/>
    <property type="project" value="UniProtKB-KW"/>
</dbReference>
<evidence type="ECO:0000256" key="1">
    <source>
        <dbReference type="ARBA" id="ARBA00010211"/>
    </source>
</evidence>
<evidence type="ECO:0000256" key="2">
    <source>
        <dbReference type="ARBA" id="ARBA00022723"/>
    </source>
</evidence>
<proteinExistence type="inferred from homology"/>
<name>A0A9P0B7X0_BRAAE</name>
<keyword evidence="5" id="KW-1185">Reference proteome</keyword>
<organism evidence="4 5">
    <name type="scientific">Brassicogethes aeneus</name>
    <name type="common">Rape pollen beetle</name>
    <name type="synonym">Meligethes aeneus</name>
    <dbReference type="NCBI Taxonomy" id="1431903"/>
    <lineage>
        <taxon>Eukaryota</taxon>
        <taxon>Metazoa</taxon>
        <taxon>Ecdysozoa</taxon>
        <taxon>Arthropoda</taxon>
        <taxon>Hexapoda</taxon>
        <taxon>Insecta</taxon>
        <taxon>Pterygota</taxon>
        <taxon>Neoptera</taxon>
        <taxon>Endopterygota</taxon>
        <taxon>Coleoptera</taxon>
        <taxon>Polyphaga</taxon>
        <taxon>Cucujiformia</taxon>
        <taxon>Nitidulidae</taxon>
        <taxon>Meligethinae</taxon>
        <taxon>Brassicogethes</taxon>
    </lineage>
</organism>
<dbReference type="Proteomes" id="UP001154078">
    <property type="component" value="Chromosome 4"/>
</dbReference>
<dbReference type="InterPro" id="IPR036663">
    <property type="entry name" value="Fumarylacetoacetase_C_sf"/>
</dbReference>
<dbReference type="PANTHER" id="PTHR42796:SF4">
    <property type="entry name" value="FUMARYLACETOACETATE HYDROLASE DOMAIN-CONTAINING PROTEIN 2A"/>
    <property type="match status" value="1"/>
</dbReference>
<dbReference type="FunFam" id="3.90.850.10:FF:000002">
    <property type="entry name" value="2-hydroxyhepta-2,4-diene-1,7-dioate isomerase"/>
    <property type="match status" value="1"/>
</dbReference>
<gene>
    <name evidence="4" type="ORF">MELIAE_LOCUS7308</name>
</gene>
<comment type="similarity">
    <text evidence="1">Belongs to the FAH family.</text>
</comment>
<dbReference type="InterPro" id="IPR011234">
    <property type="entry name" value="Fumarylacetoacetase-like_C"/>
</dbReference>
<dbReference type="PANTHER" id="PTHR42796">
    <property type="entry name" value="FUMARYLACETOACETATE HYDROLASE DOMAIN-CONTAINING PROTEIN 2A-RELATED"/>
    <property type="match status" value="1"/>
</dbReference>
<accession>A0A9P0B7X0</accession>
<dbReference type="Pfam" id="PF01557">
    <property type="entry name" value="FAA_hydrolase"/>
    <property type="match status" value="1"/>
</dbReference>
<reference evidence="4" key="1">
    <citation type="submission" date="2021-12" db="EMBL/GenBank/DDBJ databases">
        <authorList>
            <person name="King R."/>
        </authorList>
    </citation>
    <scope>NUCLEOTIDE SEQUENCE</scope>
</reference>
<evidence type="ECO:0000259" key="3">
    <source>
        <dbReference type="Pfam" id="PF01557"/>
    </source>
</evidence>
<dbReference type="GO" id="GO:0050163">
    <property type="term" value="F:oxaloacetate tautomerase activity"/>
    <property type="evidence" value="ECO:0007669"/>
    <property type="project" value="UniProtKB-ARBA"/>
</dbReference>
<dbReference type="InterPro" id="IPR051121">
    <property type="entry name" value="FAH"/>
</dbReference>
<dbReference type="EMBL" id="OV121135">
    <property type="protein sequence ID" value="CAH0556119.1"/>
    <property type="molecule type" value="Genomic_DNA"/>
</dbReference>
<keyword evidence="2" id="KW-0479">Metal-binding</keyword>
<evidence type="ECO:0000313" key="5">
    <source>
        <dbReference type="Proteomes" id="UP001154078"/>
    </source>
</evidence>
<sequence>MSTSLKLLSSLKLFAKSPRAIDRKFSVSSKKNMRLVQFTLKSGGPQQLGAQIATDGDIFHLSSIDSSIPNSMVKFLEGGVPLYEKAKRVVAAGKSLVSLNEVNLLAPVLKPNKVACVGLNYSGHCDEQNVPYPKEPMIFSKWASSIVGPYDNVVLPSISSMVDWEVELAVIIGKKAKNIRRDQVNDYIFGYTIAQDISARDWQKSRNNGQFLLGKTMDTFCPLGPVVVTKNKVDPNNLKIKSWVNGKLKQDGNTSELIFKVDFLVSYLSEIVTLYPGDVLLTGTPAGVGMHRNPPEFLKKGDVLESEIEGIGKLRNVIA</sequence>